<dbReference type="PROSITE" id="PS50943">
    <property type="entry name" value="HTH_CROC1"/>
    <property type="match status" value="1"/>
</dbReference>
<dbReference type="CDD" id="cd00093">
    <property type="entry name" value="HTH_XRE"/>
    <property type="match status" value="1"/>
</dbReference>
<evidence type="ECO:0000313" key="2">
    <source>
        <dbReference type="EMBL" id="BDZ54168.1"/>
    </source>
</evidence>
<proteinExistence type="predicted"/>
<keyword evidence="3" id="KW-1185">Reference proteome</keyword>
<dbReference type="EMBL" id="AP027734">
    <property type="protein sequence ID" value="BDZ54168.1"/>
    <property type="molecule type" value="Genomic_DNA"/>
</dbReference>
<protein>
    <recommendedName>
        <fullName evidence="1">HTH cro/C1-type domain-containing protein</fullName>
    </recommendedName>
</protein>
<dbReference type="Proteomes" id="UP001321477">
    <property type="component" value="Chromosome"/>
</dbReference>
<evidence type="ECO:0000313" key="3">
    <source>
        <dbReference type="Proteomes" id="UP001321477"/>
    </source>
</evidence>
<name>A0ABN6YDX0_9MICO</name>
<dbReference type="InterPro" id="IPR010982">
    <property type="entry name" value="Lambda_DNA-bd_dom_sf"/>
</dbReference>
<gene>
    <name evidence="2" type="ORF">GCM10025870_12410</name>
</gene>
<dbReference type="InterPro" id="IPR001387">
    <property type="entry name" value="Cro/C1-type_HTH"/>
</dbReference>
<organism evidence="2 3">
    <name type="scientific">Agromyces marinus</name>
    <dbReference type="NCBI Taxonomy" id="1389020"/>
    <lineage>
        <taxon>Bacteria</taxon>
        <taxon>Bacillati</taxon>
        <taxon>Actinomycetota</taxon>
        <taxon>Actinomycetes</taxon>
        <taxon>Micrococcales</taxon>
        <taxon>Microbacteriaceae</taxon>
        <taxon>Agromyces</taxon>
    </lineage>
</organism>
<feature type="domain" description="HTH cro/C1-type" evidence="1">
    <location>
        <begin position="26"/>
        <end position="80"/>
    </location>
</feature>
<sequence>MTGTPPNLEVLADSLVESHDKLLQELVGMRKRHRLTQETIAERMGVSQPTVAAFERYDANPTLATVRRYALAVGASIDHVVKDECCDNDVTAFEALAKGTALGWSVVPPARWAWGWSPGAINIPAHA</sequence>
<dbReference type="Pfam" id="PF01381">
    <property type="entry name" value="HTH_3"/>
    <property type="match status" value="1"/>
</dbReference>
<dbReference type="SUPFAM" id="SSF47413">
    <property type="entry name" value="lambda repressor-like DNA-binding domains"/>
    <property type="match status" value="1"/>
</dbReference>
<dbReference type="Gene3D" id="1.10.260.40">
    <property type="entry name" value="lambda repressor-like DNA-binding domains"/>
    <property type="match status" value="1"/>
</dbReference>
<accession>A0ABN6YDX0</accession>
<dbReference type="SMART" id="SM00530">
    <property type="entry name" value="HTH_XRE"/>
    <property type="match status" value="1"/>
</dbReference>
<reference evidence="3" key="1">
    <citation type="journal article" date="2019" name="Int. J. Syst. Evol. Microbiol.">
        <title>The Global Catalogue of Microorganisms (GCM) 10K type strain sequencing project: providing services to taxonomists for standard genome sequencing and annotation.</title>
        <authorList>
            <consortium name="The Broad Institute Genomics Platform"/>
            <consortium name="The Broad Institute Genome Sequencing Center for Infectious Disease"/>
            <person name="Wu L."/>
            <person name="Ma J."/>
        </authorList>
    </citation>
    <scope>NUCLEOTIDE SEQUENCE [LARGE SCALE GENOMIC DNA]</scope>
    <source>
        <strain evidence="3">NBRC 109019</strain>
    </source>
</reference>
<evidence type="ECO:0000259" key="1">
    <source>
        <dbReference type="PROSITE" id="PS50943"/>
    </source>
</evidence>
<dbReference type="RefSeq" id="WP_234660889.1">
    <property type="nucleotide sequence ID" value="NZ_AP027734.1"/>
</dbReference>